<dbReference type="CDD" id="cd00403">
    <property type="entry name" value="Ribosomal_L1"/>
    <property type="match status" value="1"/>
</dbReference>
<dbReference type="Gene3D" id="3.30.190.20">
    <property type="match status" value="1"/>
</dbReference>
<feature type="compositionally biased region" description="Basic residues" evidence="4">
    <location>
        <begin position="17"/>
        <end position="29"/>
    </location>
</feature>
<evidence type="ECO:0000256" key="4">
    <source>
        <dbReference type="SAM" id="MobiDB-lite"/>
    </source>
</evidence>
<comment type="similarity">
    <text evidence="1">Belongs to the LRRFIP family.</text>
</comment>
<evidence type="ECO:0000313" key="5">
    <source>
        <dbReference type="EMBL" id="CAG6777745.1"/>
    </source>
</evidence>
<dbReference type="InterPro" id="IPR019139">
    <property type="entry name" value="LRRFIP1/2"/>
</dbReference>
<feature type="region of interest" description="Disordered" evidence="4">
    <location>
        <begin position="62"/>
        <end position="95"/>
    </location>
</feature>
<dbReference type="Pfam" id="PF09738">
    <property type="entry name" value="LRRFIP"/>
    <property type="match status" value="1"/>
</dbReference>
<sequence>MKSVKVKKSPAILGLSKKSKDKLKNKKKPKDLSTSLRNVLAKHFSEDHSDSDPSVLKDNVKIVNKKPNQQGKSPKKGKQSMKQKKGKNKTDSLVKIETEDRKPVVLQKVDYIDSKKAIVAVQALLNHVKTQNKNILFKSEGTPIFAQFDTVAIPKHPKTTLRFVLPHSPHSKVSDVLLIITDEKKHHRKLRHDDEMYIVNFEEKLKELGVKGVNKVMTLRQIRAEYYTHEMRRKLSDMYDVFLVDGKIGCKLSSLIGKCFYAKNKTPIPVSLENEDKVKLEVERALRKTQLVFKSSCCTNSVVRIGHTDMSPKELSENLEAFSKAVDTSKYPGGWRNVKKVHIKTPTSIALPVYFSFVTPNEIENAELKHTLPKHCVAVKGELSTIGRDVTVKPDGSIEVEGVDDIKSLMHQLYKHAGFKDHEDLDLTNAEYKELVKELRKNIPLKKEPEDPNEPTEADVEDLLDNDDDEDDDTAEARLQAKRQARAEAREIRLREIERQQKEAEENADRAFDVMSDTMKTVKISAAVPSPRALSLTLMSRRSSEDSLEGGETSQAYRDMRMELKELEEKFRKAMVQNAQLDNEKCTATYEVELLKDRFEELEESHSSLNKEHREKCRELDQLKRVYKKMEEDLAWYKSQLEERDRLIEENGLVIVGGEQSSTSSDSGAEDSSLTLTNRKEPKRALVSASTAQLLNLTGEGSLDVRLKKIADERNNLLDELSHAKLELDALRAVTTNGVGNPLTESEEEMKEASKLLGDYKFKWQKAEQDVSTLQATVARLESQVIRYKSAAETSEKVEDELKVERRKLQRELREALARLEELETSNTHLQRRLDKLKNAKSNLLKDL</sequence>
<dbReference type="Gene3D" id="3.40.50.790">
    <property type="match status" value="1"/>
</dbReference>
<accession>A0A8D9B746</accession>
<dbReference type="AlphaFoldDB" id="A0A8D9B746"/>
<protein>
    <submittedName>
        <fullName evidence="5">Leucine-rich repeat flightless-interacting protein 2</fullName>
    </submittedName>
</protein>
<feature type="coiled-coil region" evidence="3">
    <location>
        <begin position="487"/>
        <end position="514"/>
    </location>
</feature>
<feature type="coiled-coil region" evidence="3">
    <location>
        <begin position="764"/>
        <end position="847"/>
    </location>
</feature>
<dbReference type="EMBL" id="HBUF01606911">
    <property type="protein sequence ID" value="CAG6777745.1"/>
    <property type="molecule type" value="Transcribed_RNA"/>
</dbReference>
<feature type="compositionally biased region" description="Acidic residues" evidence="4">
    <location>
        <begin position="451"/>
        <end position="474"/>
    </location>
</feature>
<feature type="coiled-coil region" evidence="3">
    <location>
        <begin position="557"/>
        <end position="640"/>
    </location>
</feature>
<reference evidence="5" key="1">
    <citation type="submission" date="2021-05" db="EMBL/GenBank/DDBJ databases">
        <authorList>
            <person name="Alioto T."/>
            <person name="Alioto T."/>
            <person name="Gomez Garrido J."/>
        </authorList>
    </citation>
    <scope>NUCLEOTIDE SEQUENCE</scope>
</reference>
<name>A0A8D9B746_9HEMI</name>
<keyword evidence="2 3" id="KW-0175">Coiled coil</keyword>
<feature type="compositionally biased region" description="Low complexity" evidence="4">
    <location>
        <begin position="658"/>
        <end position="673"/>
    </location>
</feature>
<evidence type="ECO:0000256" key="3">
    <source>
        <dbReference type="SAM" id="Coils"/>
    </source>
</evidence>
<dbReference type="Gene3D" id="1.20.5.4090">
    <property type="match status" value="1"/>
</dbReference>
<dbReference type="GO" id="GO:0006355">
    <property type="term" value="P:regulation of DNA-templated transcription"/>
    <property type="evidence" value="ECO:0007669"/>
    <property type="project" value="InterPro"/>
</dbReference>
<proteinExistence type="inferred from homology"/>
<dbReference type="InterPro" id="IPR028364">
    <property type="entry name" value="Ribosomal_uL1/biogenesis"/>
</dbReference>
<feature type="region of interest" description="Disordered" evidence="4">
    <location>
        <begin position="658"/>
        <end position="681"/>
    </location>
</feature>
<dbReference type="InterPro" id="IPR023674">
    <property type="entry name" value="Ribosomal_uL1-like"/>
</dbReference>
<feature type="coiled-coil region" evidence="3">
    <location>
        <begin position="707"/>
        <end position="734"/>
    </location>
</feature>
<feature type="region of interest" description="Disordered" evidence="4">
    <location>
        <begin position="443"/>
        <end position="483"/>
    </location>
</feature>
<dbReference type="PANTHER" id="PTHR19212:SF0">
    <property type="entry name" value="LD07988P"/>
    <property type="match status" value="1"/>
</dbReference>
<dbReference type="SUPFAM" id="SSF56808">
    <property type="entry name" value="Ribosomal protein L1"/>
    <property type="match status" value="1"/>
</dbReference>
<evidence type="ECO:0000256" key="2">
    <source>
        <dbReference type="ARBA" id="ARBA00023054"/>
    </source>
</evidence>
<dbReference type="Pfam" id="PF00687">
    <property type="entry name" value="Ribosomal_L1"/>
    <property type="match status" value="1"/>
</dbReference>
<evidence type="ECO:0000256" key="1">
    <source>
        <dbReference type="ARBA" id="ARBA00008275"/>
    </source>
</evidence>
<feature type="compositionally biased region" description="Basic residues" evidence="4">
    <location>
        <begin position="73"/>
        <end position="87"/>
    </location>
</feature>
<feature type="region of interest" description="Disordered" evidence="4">
    <location>
        <begin position="1"/>
        <end position="36"/>
    </location>
</feature>
<organism evidence="5">
    <name type="scientific">Cacopsylla melanoneura</name>
    <dbReference type="NCBI Taxonomy" id="428564"/>
    <lineage>
        <taxon>Eukaryota</taxon>
        <taxon>Metazoa</taxon>
        <taxon>Ecdysozoa</taxon>
        <taxon>Arthropoda</taxon>
        <taxon>Hexapoda</taxon>
        <taxon>Insecta</taxon>
        <taxon>Pterygota</taxon>
        <taxon>Neoptera</taxon>
        <taxon>Paraneoptera</taxon>
        <taxon>Hemiptera</taxon>
        <taxon>Sternorrhyncha</taxon>
        <taxon>Psylloidea</taxon>
        <taxon>Psyllidae</taxon>
        <taxon>Psyllinae</taxon>
        <taxon>Cacopsylla</taxon>
    </lineage>
</organism>
<dbReference type="PANTHER" id="PTHR19212">
    <property type="entry name" value="LEUCINE RICH REPEAT IN FLII INTERACTING PROTEIN"/>
    <property type="match status" value="1"/>
</dbReference>
<dbReference type="InterPro" id="IPR016095">
    <property type="entry name" value="Ribosomal_uL1_3-a/b-sand"/>
</dbReference>